<dbReference type="CDD" id="cd15566">
    <property type="entry name" value="PHD3_NSD"/>
    <property type="match status" value="1"/>
</dbReference>
<dbReference type="CDD" id="cd15565">
    <property type="entry name" value="PHD2_NSD"/>
    <property type="match status" value="1"/>
</dbReference>
<evidence type="ECO:0000256" key="2">
    <source>
        <dbReference type="ARBA" id="ARBA00022723"/>
    </source>
</evidence>
<feature type="compositionally biased region" description="Polar residues" evidence="6">
    <location>
        <begin position="1166"/>
        <end position="1181"/>
    </location>
</feature>
<dbReference type="GO" id="GO:0010440">
    <property type="term" value="P:stomatal lineage progression"/>
    <property type="evidence" value="ECO:0007669"/>
    <property type="project" value="EnsemblPlants"/>
</dbReference>
<evidence type="ECO:0000256" key="5">
    <source>
        <dbReference type="ARBA" id="ARBA00023242"/>
    </source>
</evidence>
<dbReference type="Gramene" id="Psat05G0485300-T1">
    <property type="protein sequence ID" value="KAI5409207.1"/>
    <property type="gene ID" value="KIW84_054853"/>
</dbReference>
<dbReference type="GO" id="GO:0050832">
    <property type="term" value="P:defense response to fungus"/>
    <property type="evidence" value="ECO:0007669"/>
    <property type="project" value="EnsemblPlants"/>
</dbReference>
<evidence type="ECO:0000259" key="7">
    <source>
        <dbReference type="SMART" id="SM00249"/>
    </source>
</evidence>
<dbReference type="Pfam" id="PF22908">
    <property type="entry name" value="PHD_NSD"/>
    <property type="match status" value="1"/>
</dbReference>
<keyword evidence="3" id="KW-0863">Zinc-finger</keyword>
<dbReference type="Pfam" id="PF26055">
    <property type="entry name" value="Mtase_EDM2"/>
    <property type="match status" value="1"/>
</dbReference>
<feature type="domain" description="Zinc finger PHD-type" evidence="7">
    <location>
        <begin position="358"/>
        <end position="425"/>
    </location>
</feature>
<dbReference type="AlphaFoldDB" id="A0A9D5AF34"/>
<evidence type="ECO:0000313" key="8">
    <source>
        <dbReference type="EMBL" id="KAI5409207.1"/>
    </source>
</evidence>
<comment type="subcellular location">
    <subcellularLocation>
        <location evidence="1">Nucleus</location>
    </subcellularLocation>
</comment>
<reference evidence="8 9" key="1">
    <citation type="journal article" date="2022" name="Nat. Genet.">
        <title>Improved pea reference genome and pan-genome highlight genomic features and evolutionary characteristics.</title>
        <authorList>
            <person name="Yang T."/>
            <person name="Liu R."/>
            <person name="Luo Y."/>
            <person name="Hu S."/>
            <person name="Wang D."/>
            <person name="Wang C."/>
            <person name="Pandey M.K."/>
            <person name="Ge S."/>
            <person name="Xu Q."/>
            <person name="Li N."/>
            <person name="Li G."/>
            <person name="Huang Y."/>
            <person name="Saxena R.K."/>
            <person name="Ji Y."/>
            <person name="Li M."/>
            <person name="Yan X."/>
            <person name="He Y."/>
            <person name="Liu Y."/>
            <person name="Wang X."/>
            <person name="Xiang C."/>
            <person name="Varshney R.K."/>
            <person name="Ding H."/>
            <person name="Gao S."/>
            <person name="Zong X."/>
        </authorList>
    </citation>
    <scope>NUCLEOTIDE SEQUENCE [LARGE SCALE GENOMIC DNA]</scope>
    <source>
        <strain evidence="8 9">cv. Zhongwan 6</strain>
    </source>
</reference>
<keyword evidence="4" id="KW-0862">Zinc</keyword>
<dbReference type="Gramene" id="Psat5g172680.1">
    <property type="protein sequence ID" value="Psat5g172680.1.cds"/>
    <property type="gene ID" value="Psat5g172680"/>
</dbReference>
<evidence type="ECO:0000313" key="9">
    <source>
        <dbReference type="Proteomes" id="UP001058974"/>
    </source>
</evidence>
<accession>A0A9D5AF34</accession>
<dbReference type="Proteomes" id="UP001058974">
    <property type="component" value="Chromosome 5"/>
</dbReference>
<dbReference type="InterPro" id="IPR058939">
    <property type="entry name" value="Mtase_EDM2"/>
</dbReference>
<dbReference type="GO" id="GO:0062072">
    <property type="term" value="F:histone H3K9me2/3 reader activity"/>
    <property type="evidence" value="ECO:0007669"/>
    <property type="project" value="EnsemblPlants"/>
</dbReference>
<dbReference type="GO" id="GO:0141005">
    <property type="term" value="P:transposable element silencing by heterochromatin formation"/>
    <property type="evidence" value="ECO:0007669"/>
    <property type="project" value="EnsemblPlants"/>
</dbReference>
<dbReference type="GO" id="GO:0009911">
    <property type="term" value="P:positive regulation of flower development"/>
    <property type="evidence" value="ECO:0007669"/>
    <property type="project" value="EnsemblPlants"/>
</dbReference>
<feature type="compositionally biased region" description="Basic and acidic residues" evidence="6">
    <location>
        <begin position="948"/>
        <end position="960"/>
    </location>
</feature>
<dbReference type="GO" id="GO:0005634">
    <property type="term" value="C:nucleus"/>
    <property type="evidence" value="ECO:0007669"/>
    <property type="project" value="UniProtKB-SubCell"/>
</dbReference>
<dbReference type="EMBL" id="JAMSHJ010000005">
    <property type="protein sequence ID" value="KAI5409207.1"/>
    <property type="molecule type" value="Genomic_DNA"/>
</dbReference>
<dbReference type="GO" id="GO:0006355">
    <property type="term" value="P:regulation of DNA-templated transcription"/>
    <property type="evidence" value="ECO:0007669"/>
    <property type="project" value="EnsemblPlants"/>
</dbReference>
<feature type="domain" description="Zinc finger PHD-type" evidence="7">
    <location>
        <begin position="291"/>
        <end position="357"/>
    </location>
</feature>
<feature type="domain" description="Zinc finger PHD-type" evidence="7">
    <location>
        <begin position="231"/>
        <end position="286"/>
    </location>
</feature>
<gene>
    <name evidence="8" type="ORF">KIW84_054853</name>
</gene>
<dbReference type="Pfam" id="PF12047">
    <property type="entry name" value="DNMT1-RFD"/>
    <property type="match status" value="1"/>
</dbReference>
<dbReference type="OrthoDB" id="21264at2759"/>
<dbReference type="GO" id="GO:0060147">
    <property type="term" value="P:regulation of post-transcriptional gene silencing"/>
    <property type="evidence" value="ECO:0007669"/>
    <property type="project" value="EnsemblPlants"/>
</dbReference>
<dbReference type="GO" id="GO:0031452">
    <property type="term" value="P:negative regulation of heterochromatin formation"/>
    <property type="evidence" value="ECO:0007669"/>
    <property type="project" value="EnsemblPlants"/>
</dbReference>
<dbReference type="InterPro" id="IPR013083">
    <property type="entry name" value="Znf_RING/FYVE/PHD"/>
</dbReference>
<proteinExistence type="predicted"/>
<dbReference type="GO" id="GO:0000792">
    <property type="term" value="C:heterochromatin"/>
    <property type="evidence" value="ECO:0007669"/>
    <property type="project" value="EnsemblPlants"/>
</dbReference>
<keyword evidence="9" id="KW-1185">Reference proteome</keyword>
<protein>
    <recommendedName>
        <fullName evidence="7">Zinc finger PHD-type domain-containing protein</fullName>
    </recommendedName>
</protein>
<feature type="region of interest" description="Disordered" evidence="6">
    <location>
        <begin position="943"/>
        <end position="1017"/>
    </location>
</feature>
<feature type="region of interest" description="Disordered" evidence="6">
    <location>
        <begin position="1154"/>
        <end position="1197"/>
    </location>
</feature>
<sequence>MASSDDEIDTQPLSVSNYHFEDDKDAPISFSVLPIQWSESENPKGMKEKVFLHGNADNGLKKIFMQVIAWRFDLLSNVKPEISVLSKDGKWIKLQKPRKSYEDTIRTILIVVYFMHFVKKNPETSAKSVWDSLSKNKDFSYYEVKPSHNDLLNHMALMAEAATKDAVLAKSKLLLTVLEDKDTMRIKKLSDEEVKELARPGFIIDDIDNDEIDETAADEESDEEDALFDSVCSICDNGGNILCCDGKCMRSFHANKKDGEDSSCASLGFSRKEVEEIQNFYCKNCEYNQHQCFQCGKLGCSDKFAGAEVFKCASATCGFFYHPECVTKLLKLVAKDAPAELLSNIAKGEPFTCPAHYCRICSEMENKNEHELHFAVCRRCPRSYHRKCLPRKIAFEDEVDEGIAPRAWEDLLPNNRILIYCLKHEIDDELGTPIRDHIKFPGVKEKINTATKEVISNKNNAKLDDLLVKRTSAKSSISSSKMSSERVDIKNFRKISGSNIPRKKANDATRRCLSENKRSTLKETERSNYEENQPSLGVQLYDLYRKGSDRISSDNHVDNVADNTVSVKPKKPSSAPPQLGVDSERRLLALFKEASSSVTMENVIKEHNFASSHAHSLKNVVEKTITVGKLEGSVEAVRTALRMLDKGHSIRDAEAVCGPDVMNRLFKWKDKLKVYLAPVLYGNRYTSFGRHFTQVEKLEGIVDKLQWYVQNGDMVVDFCCGANDFSILMKKKLENTGKSCFFKNFDLLPTKNDFNFEMRDWMTIQRKELPSGSRLIMGLNPPFGVKAALANKFIDKALEFEPKLLILIVPPETERLDKKRSPYDLVWEDERFLSGKSFYLPGSVDTNDKQLEQWNVKSPPLSLWSRPDWTDKHKLIAQENGHLFRHHDVSKMESFDREKSSASHTVDDDYVDDTMLDRMLDHDFLKSTNGEDCSFMVGQVQQGSSHGNVDRESQERHEYLVTKAESTSWKRKRSDENDGRGPAVTLPAKRQGLSEMPEGNQSGSDMMLSGDDVGDNGYTPLEPHSSIGDDGQSWPNVADSLPDYGLAELQEHSSRHMGDNTSSFGYKPHLREDDSHLRELEARQQIHPPGLQNPDPMSSSYLSGHGPAYNQMGSTYSVLGSRPELPYMMNTPAMPTNTPAMQRYAPRLDELNHVRTNSFGPEHPTVNRSNTSERSTPQPGSGNVLPGFPKMPYYVHR</sequence>
<comment type="caution">
    <text evidence="8">The sequence shown here is derived from an EMBL/GenBank/DDBJ whole genome shotgun (WGS) entry which is preliminary data.</text>
</comment>
<name>A0A9D5AF34_PEA</name>
<keyword evidence="2" id="KW-0479">Metal-binding</keyword>
<evidence type="ECO:0000256" key="3">
    <source>
        <dbReference type="ARBA" id="ARBA00022771"/>
    </source>
</evidence>
<feature type="region of interest" description="Disordered" evidence="6">
    <location>
        <begin position="499"/>
        <end position="532"/>
    </location>
</feature>
<dbReference type="Gramene" id="PSAT_LOCUS21433_t1">
    <property type="protein sequence ID" value="CAL5202265.1"/>
    <property type="gene ID" value="PSAT_LOCUS21433"/>
</dbReference>
<dbReference type="InterPro" id="IPR022702">
    <property type="entry name" value="Cytosine_MeTrfase1_RFD"/>
</dbReference>
<dbReference type="GO" id="GO:0032991">
    <property type="term" value="C:protein-containing complex"/>
    <property type="evidence" value="ECO:0007669"/>
    <property type="project" value="EnsemblPlants"/>
</dbReference>
<feature type="compositionally biased region" description="Basic and acidic residues" evidence="6">
    <location>
        <begin position="504"/>
        <end position="529"/>
    </location>
</feature>
<dbReference type="GO" id="GO:0090436">
    <property type="term" value="P:leaf pavement cell development"/>
    <property type="evidence" value="ECO:0007669"/>
    <property type="project" value="EnsemblPlants"/>
</dbReference>
<feature type="region of interest" description="Disordered" evidence="6">
    <location>
        <begin position="1086"/>
        <end position="1106"/>
    </location>
</feature>
<evidence type="ECO:0000256" key="4">
    <source>
        <dbReference type="ARBA" id="ARBA00022833"/>
    </source>
</evidence>
<dbReference type="InterPro" id="IPR055198">
    <property type="entry name" value="NSD_PHD"/>
</dbReference>
<dbReference type="PANTHER" id="PTHR46235">
    <property type="entry name" value="PHD FINGER-CONTAINING PROTEIN DDB_G0268158"/>
    <property type="match status" value="1"/>
</dbReference>
<dbReference type="GO" id="GO:0007165">
    <property type="term" value="P:signal transduction"/>
    <property type="evidence" value="ECO:0007669"/>
    <property type="project" value="EnsemblPlants"/>
</dbReference>
<dbReference type="SMART" id="SM00249">
    <property type="entry name" value="PHD"/>
    <property type="match status" value="3"/>
</dbReference>
<evidence type="ECO:0000256" key="1">
    <source>
        <dbReference type="ARBA" id="ARBA00004123"/>
    </source>
</evidence>
<dbReference type="GO" id="GO:2000024">
    <property type="term" value="P:regulation of leaf development"/>
    <property type="evidence" value="ECO:0007669"/>
    <property type="project" value="EnsemblPlants"/>
</dbReference>
<dbReference type="InterPro" id="IPR001965">
    <property type="entry name" value="Znf_PHD"/>
</dbReference>
<dbReference type="GO" id="GO:0010228">
    <property type="term" value="P:vegetative to reproductive phase transition of meristem"/>
    <property type="evidence" value="ECO:0007669"/>
    <property type="project" value="EnsemblPlants"/>
</dbReference>
<dbReference type="GO" id="GO:0008270">
    <property type="term" value="F:zinc ion binding"/>
    <property type="evidence" value="ECO:0007669"/>
    <property type="project" value="UniProtKB-KW"/>
</dbReference>
<dbReference type="PANTHER" id="PTHR46235:SF3">
    <property type="entry name" value="PHD FINGER-CONTAINING PROTEIN DDB_G0268158"/>
    <property type="match status" value="1"/>
</dbReference>
<organism evidence="8 9">
    <name type="scientific">Pisum sativum</name>
    <name type="common">Garden pea</name>
    <name type="synonym">Lathyrus oleraceus</name>
    <dbReference type="NCBI Taxonomy" id="3888"/>
    <lineage>
        <taxon>Eukaryota</taxon>
        <taxon>Viridiplantae</taxon>
        <taxon>Streptophyta</taxon>
        <taxon>Embryophyta</taxon>
        <taxon>Tracheophyta</taxon>
        <taxon>Spermatophyta</taxon>
        <taxon>Magnoliopsida</taxon>
        <taxon>eudicotyledons</taxon>
        <taxon>Gunneridae</taxon>
        <taxon>Pentapetalae</taxon>
        <taxon>rosids</taxon>
        <taxon>fabids</taxon>
        <taxon>Fabales</taxon>
        <taxon>Fabaceae</taxon>
        <taxon>Papilionoideae</taxon>
        <taxon>50 kb inversion clade</taxon>
        <taxon>NPAAA clade</taxon>
        <taxon>Hologalegina</taxon>
        <taxon>IRL clade</taxon>
        <taxon>Fabeae</taxon>
        <taxon>Lathyrus</taxon>
    </lineage>
</organism>
<dbReference type="GO" id="GO:1902290">
    <property type="term" value="P:positive regulation of defense response to oomycetes"/>
    <property type="evidence" value="ECO:0007669"/>
    <property type="project" value="EnsemblPlants"/>
</dbReference>
<dbReference type="GO" id="GO:0043565">
    <property type="term" value="F:sequence-specific DNA binding"/>
    <property type="evidence" value="ECO:0007669"/>
    <property type="project" value="EnsemblPlants"/>
</dbReference>
<evidence type="ECO:0000256" key="6">
    <source>
        <dbReference type="SAM" id="MobiDB-lite"/>
    </source>
</evidence>
<keyword evidence="5" id="KW-0539">Nucleus</keyword>
<dbReference type="Gene3D" id="3.30.40.10">
    <property type="entry name" value="Zinc/RING finger domain, C3HC4 (zinc finger)"/>
    <property type="match status" value="2"/>
</dbReference>